<evidence type="ECO:0000256" key="7">
    <source>
        <dbReference type="ARBA" id="ARBA00048873"/>
    </source>
</evidence>
<dbReference type="GO" id="GO:0046655">
    <property type="term" value="P:folic acid metabolic process"/>
    <property type="evidence" value="ECO:0007669"/>
    <property type="project" value="TreeGrafter"/>
</dbReference>
<evidence type="ECO:0000256" key="1">
    <source>
        <dbReference type="ARBA" id="ARBA00004903"/>
    </source>
</evidence>
<dbReference type="AlphaFoldDB" id="A0AA88SS73"/>
<keyword evidence="4" id="KW-0554">One-carbon metabolism</keyword>
<sequence length="200" mass="22990">MSPKDETQKPIRLIAAACRNMGIGKKGRLPWSLPTEFQFLLNTITAVCTSGKKNLIIWGKYSWFSCPDSVFPLANSLNVVLSKKLRSVPKHAHYVCEKFVSAVQLTSHPPLSDLVETIWILGGTKVYKEALEHPWCDLIYLTDIMADFDCDVFFPNFDQNVYRKQNMFPGVPNEIQEENGIKFQFQVFRRENCNKKLQLQ</sequence>
<evidence type="ECO:0000259" key="8">
    <source>
        <dbReference type="PROSITE" id="PS51330"/>
    </source>
</evidence>
<dbReference type="InterPro" id="IPR001796">
    <property type="entry name" value="DHFR_dom"/>
</dbReference>
<evidence type="ECO:0000256" key="2">
    <source>
        <dbReference type="ARBA" id="ARBA00009539"/>
    </source>
</evidence>
<dbReference type="PANTHER" id="PTHR48069">
    <property type="entry name" value="DIHYDROFOLATE REDUCTASE"/>
    <property type="match status" value="1"/>
</dbReference>
<dbReference type="Proteomes" id="UP001187315">
    <property type="component" value="Unassembled WGS sequence"/>
</dbReference>
<dbReference type="GO" id="GO:0006730">
    <property type="term" value="P:one-carbon metabolic process"/>
    <property type="evidence" value="ECO:0007669"/>
    <property type="project" value="UniProtKB-KW"/>
</dbReference>
<dbReference type="InterPro" id="IPR012259">
    <property type="entry name" value="DHFR"/>
</dbReference>
<dbReference type="GO" id="GO:0005739">
    <property type="term" value="C:mitochondrion"/>
    <property type="evidence" value="ECO:0007669"/>
    <property type="project" value="TreeGrafter"/>
</dbReference>
<organism evidence="9 10">
    <name type="scientific">Tachysurus vachellii</name>
    <name type="common">Darkbarbel catfish</name>
    <name type="synonym">Pelteobagrus vachellii</name>
    <dbReference type="NCBI Taxonomy" id="175792"/>
    <lineage>
        <taxon>Eukaryota</taxon>
        <taxon>Metazoa</taxon>
        <taxon>Chordata</taxon>
        <taxon>Craniata</taxon>
        <taxon>Vertebrata</taxon>
        <taxon>Euteleostomi</taxon>
        <taxon>Actinopterygii</taxon>
        <taxon>Neopterygii</taxon>
        <taxon>Teleostei</taxon>
        <taxon>Ostariophysi</taxon>
        <taxon>Siluriformes</taxon>
        <taxon>Bagridae</taxon>
        <taxon>Tachysurus</taxon>
    </lineage>
</organism>
<proteinExistence type="inferred from homology"/>
<dbReference type="FunFam" id="3.40.430.10:FF:000002">
    <property type="entry name" value="Dihydrofolate reductase"/>
    <property type="match status" value="1"/>
</dbReference>
<evidence type="ECO:0000256" key="4">
    <source>
        <dbReference type="ARBA" id="ARBA00022563"/>
    </source>
</evidence>
<dbReference type="CDD" id="cd00209">
    <property type="entry name" value="DHFR"/>
    <property type="match status" value="1"/>
</dbReference>
<dbReference type="GO" id="GO:0004146">
    <property type="term" value="F:dihydrofolate reductase activity"/>
    <property type="evidence" value="ECO:0007669"/>
    <property type="project" value="UniProtKB-EC"/>
</dbReference>
<dbReference type="PRINTS" id="PR00070">
    <property type="entry name" value="DHFR"/>
</dbReference>
<name>A0AA88SS73_TACVA</name>
<comment type="pathway">
    <text evidence="1">Cofactor biosynthesis; tetrahydrofolate biosynthesis; 5,6,7,8-tetrahydrofolate from 7,8-dihydrofolate: step 1/1.</text>
</comment>
<dbReference type="InterPro" id="IPR024072">
    <property type="entry name" value="DHFR-like_dom_sf"/>
</dbReference>
<dbReference type="GO" id="GO:0046452">
    <property type="term" value="P:dihydrofolate metabolic process"/>
    <property type="evidence" value="ECO:0007669"/>
    <property type="project" value="TreeGrafter"/>
</dbReference>
<feature type="domain" description="DHFR" evidence="8">
    <location>
        <begin position="10"/>
        <end position="190"/>
    </location>
</feature>
<dbReference type="GO" id="GO:0046654">
    <property type="term" value="P:tetrahydrofolate biosynthetic process"/>
    <property type="evidence" value="ECO:0007669"/>
    <property type="project" value="InterPro"/>
</dbReference>
<evidence type="ECO:0000256" key="6">
    <source>
        <dbReference type="ARBA" id="ARBA00023002"/>
    </source>
</evidence>
<gene>
    <name evidence="9" type="ORF">Q7C36_009616</name>
</gene>
<dbReference type="SUPFAM" id="SSF53597">
    <property type="entry name" value="Dihydrofolate reductase-like"/>
    <property type="match status" value="1"/>
</dbReference>
<keyword evidence="5" id="KW-0521">NADP</keyword>
<dbReference type="EC" id="1.5.1.3" evidence="3"/>
<comment type="similarity">
    <text evidence="2">Belongs to the dihydrofolate reductase family.</text>
</comment>
<dbReference type="PANTHER" id="PTHR48069:SF5">
    <property type="entry name" value="DIHYDROFOLATE REDUCTASE"/>
    <property type="match status" value="1"/>
</dbReference>
<keyword evidence="10" id="KW-1185">Reference proteome</keyword>
<evidence type="ECO:0000256" key="5">
    <source>
        <dbReference type="ARBA" id="ARBA00022857"/>
    </source>
</evidence>
<protein>
    <recommendedName>
        <fullName evidence="3">dihydrofolate reductase</fullName>
        <ecNumber evidence="3">1.5.1.3</ecNumber>
    </recommendedName>
</protein>
<accession>A0AA88SS73</accession>
<evidence type="ECO:0000313" key="9">
    <source>
        <dbReference type="EMBL" id="KAK2847934.1"/>
    </source>
</evidence>
<comment type="catalytic activity">
    <reaction evidence="7">
        <text>(6S)-5,6,7,8-tetrahydrofolate + NADP(+) = 7,8-dihydrofolate + NADPH + H(+)</text>
        <dbReference type="Rhea" id="RHEA:15009"/>
        <dbReference type="ChEBI" id="CHEBI:15378"/>
        <dbReference type="ChEBI" id="CHEBI:57451"/>
        <dbReference type="ChEBI" id="CHEBI:57453"/>
        <dbReference type="ChEBI" id="CHEBI:57783"/>
        <dbReference type="ChEBI" id="CHEBI:58349"/>
        <dbReference type="EC" id="1.5.1.3"/>
    </reaction>
</comment>
<dbReference type="GO" id="GO:0050661">
    <property type="term" value="F:NADP binding"/>
    <property type="evidence" value="ECO:0007669"/>
    <property type="project" value="InterPro"/>
</dbReference>
<dbReference type="Gene3D" id="3.40.430.10">
    <property type="entry name" value="Dihydrofolate Reductase, subunit A"/>
    <property type="match status" value="1"/>
</dbReference>
<dbReference type="PROSITE" id="PS51330">
    <property type="entry name" value="DHFR_2"/>
    <property type="match status" value="1"/>
</dbReference>
<evidence type="ECO:0000256" key="3">
    <source>
        <dbReference type="ARBA" id="ARBA00012856"/>
    </source>
</evidence>
<keyword evidence="6" id="KW-0560">Oxidoreductase</keyword>
<dbReference type="Pfam" id="PF00186">
    <property type="entry name" value="DHFR_1"/>
    <property type="match status" value="1"/>
</dbReference>
<comment type="caution">
    <text evidence="9">The sequence shown here is derived from an EMBL/GenBank/DDBJ whole genome shotgun (WGS) entry which is preliminary data.</text>
</comment>
<evidence type="ECO:0000313" key="10">
    <source>
        <dbReference type="Proteomes" id="UP001187315"/>
    </source>
</evidence>
<reference evidence="9" key="1">
    <citation type="submission" date="2023-08" db="EMBL/GenBank/DDBJ databases">
        <title>Pelteobagrus vachellii genome.</title>
        <authorList>
            <person name="Liu H."/>
        </authorList>
    </citation>
    <scope>NUCLEOTIDE SEQUENCE</scope>
    <source>
        <strain evidence="9">PRFRI_2022a</strain>
        <tissue evidence="9">Muscle</tissue>
    </source>
</reference>
<dbReference type="EMBL" id="JAVHJS010000009">
    <property type="protein sequence ID" value="KAK2847934.1"/>
    <property type="molecule type" value="Genomic_DNA"/>
</dbReference>